<feature type="transmembrane region" description="Helical" evidence="1">
    <location>
        <begin position="248"/>
        <end position="266"/>
    </location>
</feature>
<dbReference type="Proteomes" id="UP001183226">
    <property type="component" value="Unassembled WGS sequence"/>
</dbReference>
<keyword evidence="3" id="KW-1185">Reference proteome</keyword>
<feature type="transmembrane region" description="Helical" evidence="1">
    <location>
        <begin position="123"/>
        <end position="145"/>
    </location>
</feature>
<dbReference type="EMBL" id="JAVREK010000015">
    <property type="protein sequence ID" value="MDT0303426.1"/>
    <property type="molecule type" value="Genomic_DNA"/>
</dbReference>
<evidence type="ECO:0000256" key="1">
    <source>
        <dbReference type="SAM" id="Phobius"/>
    </source>
</evidence>
<evidence type="ECO:0008006" key="4">
    <source>
        <dbReference type="Google" id="ProtNLM"/>
    </source>
</evidence>
<organism evidence="2 3">
    <name type="scientific">Streptomonospora wellingtoniae</name>
    <dbReference type="NCBI Taxonomy" id="3075544"/>
    <lineage>
        <taxon>Bacteria</taxon>
        <taxon>Bacillati</taxon>
        <taxon>Actinomycetota</taxon>
        <taxon>Actinomycetes</taxon>
        <taxon>Streptosporangiales</taxon>
        <taxon>Nocardiopsidaceae</taxon>
        <taxon>Streptomonospora</taxon>
    </lineage>
</organism>
<comment type="caution">
    <text evidence="2">The sequence shown here is derived from an EMBL/GenBank/DDBJ whole genome shotgun (WGS) entry which is preliminary data.</text>
</comment>
<feature type="transmembrane region" description="Helical" evidence="1">
    <location>
        <begin position="82"/>
        <end position="102"/>
    </location>
</feature>
<proteinExistence type="predicted"/>
<dbReference type="RefSeq" id="WP_311545910.1">
    <property type="nucleotide sequence ID" value="NZ_JAVREK010000015.1"/>
</dbReference>
<feature type="transmembrane region" description="Helical" evidence="1">
    <location>
        <begin position="194"/>
        <end position="214"/>
    </location>
</feature>
<sequence>MTSTEHGAPTARKAPVLTFPNVVRAEWLKLWSVPSTRILAGGSLVLFVAMGVLTAAGGVAGLNSGDPIPENFFYEYATNGITFAQLFVAAFSVLFATSEWGFGTIQLSAAAVPKRLPLLWSKALVAGAVSFTIGAFSALLVYTLSRPVLAREGLDYPLTTPGIPMIIVSTGIYLALVSWLCLGLGFLIRQGAGAMVAAFSVLLVLPIALGIIPWESVDPIAAMLPSRAGGQMLLMETPPDSLTRLEGSIVMAGWAAAALVPAAVRLRRRAV</sequence>
<reference evidence="3" key="1">
    <citation type="submission" date="2023-07" db="EMBL/GenBank/DDBJ databases">
        <title>30 novel species of actinomycetes from the DSMZ collection.</title>
        <authorList>
            <person name="Nouioui I."/>
        </authorList>
    </citation>
    <scope>NUCLEOTIDE SEQUENCE [LARGE SCALE GENOMIC DNA]</scope>
    <source>
        <strain evidence="3">DSM 45055</strain>
    </source>
</reference>
<feature type="transmembrane region" description="Helical" evidence="1">
    <location>
        <begin position="38"/>
        <end position="62"/>
    </location>
</feature>
<gene>
    <name evidence="2" type="ORF">RM446_15010</name>
</gene>
<accession>A0ABU2KVU6</accession>
<evidence type="ECO:0000313" key="2">
    <source>
        <dbReference type="EMBL" id="MDT0303426.1"/>
    </source>
</evidence>
<protein>
    <recommendedName>
        <fullName evidence="4">ABC transporter permease</fullName>
    </recommendedName>
</protein>
<evidence type="ECO:0000313" key="3">
    <source>
        <dbReference type="Proteomes" id="UP001183226"/>
    </source>
</evidence>
<keyword evidence="1" id="KW-0472">Membrane</keyword>
<keyword evidence="1" id="KW-1133">Transmembrane helix</keyword>
<feature type="transmembrane region" description="Helical" evidence="1">
    <location>
        <begin position="165"/>
        <end position="187"/>
    </location>
</feature>
<keyword evidence="1" id="KW-0812">Transmembrane</keyword>
<name>A0ABU2KVU6_9ACTN</name>